<proteinExistence type="inferred from homology"/>
<comment type="caution">
    <text evidence="8">The sequence shown here is derived from an EMBL/GenBank/DDBJ whole genome shotgun (WGS) entry which is preliminary data.</text>
</comment>
<dbReference type="InterPro" id="IPR000816">
    <property type="entry name" value="Peptidase_C15"/>
</dbReference>
<comment type="catalytic activity">
    <reaction evidence="6 7">
        <text>Release of an N-terminal pyroglutamyl group from a polypeptide, the second amino acid generally not being Pro.</text>
        <dbReference type="EC" id="3.4.19.3"/>
    </reaction>
</comment>
<evidence type="ECO:0000313" key="8">
    <source>
        <dbReference type="EMBL" id="MBO7744315.1"/>
    </source>
</evidence>
<feature type="active site" evidence="6">
    <location>
        <position position="80"/>
    </location>
</feature>
<dbReference type="PANTHER" id="PTHR23402">
    <property type="entry name" value="PROTEASE FAMILY C15 PYROGLUTAMYL-PEPTIDASE I-RELATED"/>
    <property type="match status" value="1"/>
</dbReference>
<comment type="subunit">
    <text evidence="6">Homotetramer.</text>
</comment>
<protein>
    <recommendedName>
        <fullName evidence="6">Pyrrolidone-carboxylate peptidase</fullName>
        <ecNumber evidence="6">3.4.19.3</ecNumber>
    </recommendedName>
    <alternativeName>
        <fullName evidence="6">5-oxoprolyl-peptidase</fullName>
    </alternativeName>
    <alternativeName>
        <fullName evidence="6">Pyroglutamyl-peptidase I</fullName>
        <shortName evidence="6">PGP-I</shortName>
        <shortName evidence="6">Pyrase</shortName>
    </alternativeName>
</protein>
<dbReference type="PANTHER" id="PTHR23402:SF1">
    <property type="entry name" value="PYROGLUTAMYL-PEPTIDASE I"/>
    <property type="match status" value="1"/>
</dbReference>
<dbReference type="Gene3D" id="3.40.630.20">
    <property type="entry name" value="Peptidase C15, pyroglutamyl peptidase I-like"/>
    <property type="match status" value="1"/>
</dbReference>
<keyword evidence="9" id="KW-1185">Reference proteome</keyword>
<keyword evidence="3 6" id="KW-0645">Protease</keyword>
<dbReference type="Pfam" id="PF01470">
    <property type="entry name" value="Peptidase_C15"/>
    <property type="match status" value="1"/>
</dbReference>
<dbReference type="CDD" id="cd00501">
    <property type="entry name" value="Peptidase_C15"/>
    <property type="match status" value="1"/>
</dbReference>
<reference evidence="8 9" key="1">
    <citation type="submission" date="2021-03" db="EMBL/GenBank/DDBJ databases">
        <title>Paenibacillus artemisicola MWE-103 whole genome sequence.</title>
        <authorList>
            <person name="Ham Y.J."/>
        </authorList>
    </citation>
    <scope>NUCLEOTIDE SEQUENCE [LARGE SCALE GENOMIC DNA]</scope>
    <source>
        <strain evidence="8 9">MWE-103</strain>
    </source>
</reference>
<dbReference type="PRINTS" id="PR00706">
    <property type="entry name" value="PYROGLUPTASE"/>
</dbReference>
<sequence>MKKVLLTGFDPFGGETTNPAWEAVARLRGRRYEGFEVEVRQVPTVFRTSLRVLRQAMLEVRPNVVIGVGQAGGRSDIAVERVAINLDDARIPDNDGEQPLDLPISEDGPAAYWSTLPVKAIAAGIREAGIPASVSLSAGSFVCNHLFYGLRHLIATEFTACRGGFLHVPFLPAQTIGRAPTPSMSLEHMVNAIEIAAMASMRYGKDIAAIEGRLD</sequence>
<dbReference type="NCBIfam" id="TIGR00504">
    <property type="entry name" value="pyro_pdase"/>
    <property type="match status" value="1"/>
</dbReference>
<comment type="subcellular location">
    <subcellularLocation>
        <location evidence="6">Cytoplasm</location>
    </subcellularLocation>
</comment>
<dbReference type="RefSeq" id="WP_208847269.1">
    <property type="nucleotide sequence ID" value="NZ_JAGGDJ010000004.1"/>
</dbReference>
<feature type="active site" evidence="6 7">
    <location>
        <position position="143"/>
    </location>
</feature>
<evidence type="ECO:0000256" key="4">
    <source>
        <dbReference type="ARBA" id="ARBA00022801"/>
    </source>
</evidence>
<dbReference type="HAMAP" id="MF_00417">
    <property type="entry name" value="Pyrrolid_peptidase"/>
    <property type="match status" value="1"/>
</dbReference>
<dbReference type="PIRSF" id="PIRSF015592">
    <property type="entry name" value="Prld-crbxl_pptds"/>
    <property type="match status" value="1"/>
</dbReference>
<evidence type="ECO:0000256" key="5">
    <source>
        <dbReference type="ARBA" id="ARBA00022807"/>
    </source>
</evidence>
<gene>
    <name evidence="6 8" type="primary">pcp</name>
    <name evidence="8" type="ORF">I8J29_08925</name>
</gene>
<accession>A0ABS3W7N4</accession>
<dbReference type="InterPro" id="IPR029762">
    <property type="entry name" value="PGP-I_bact-type"/>
</dbReference>
<dbReference type="InterPro" id="IPR036440">
    <property type="entry name" value="Peptidase_C15-like_sf"/>
</dbReference>
<organism evidence="8 9">
    <name type="scientific">Paenibacillus artemisiicola</name>
    <dbReference type="NCBI Taxonomy" id="1172618"/>
    <lineage>
        <taxon>Bacteria</taxon>
        <taxon>Bacillati</taxon>
        <taxon>Bacillota</taxon>
        <taxon>Bacilli</taxon>
        <taxon>Bacillales</taxon>
        <taxon>Paenibacillaceae</taxon>
        <taxon>Paenibacillus</taxon>
    </lineage>
</organism>
<name>A0ABS3W7N4_9BACL</name>
<keyword evidence="2 6" id="KW-0963">Cytoplasm</keyword>
<keyword evidence="5 6" id="KW-0788">Thiol protease</keyword>
<comment type="function">
    <text evidence="6">Removes 5-oxoproline from various penultimate amino acid residues except L-proline.</text>
</comment>
<dbReference type="Proteomes" id="UP000670947">
    <property type="component" value="Unassembled WGS sequence"/>
</dbReference>
<evidence type="ECO:0000256" key="1">
    <source>
        <dbReference type="ARBA" id="ARBA00006641"/>
    </source>
</evidence>
<evidence type="ECO:0000256" key="7">
    <source>
        <dbReference type="PROSITE-ProRule" id="PRU10077"/>
    </source>
</evidence>
<dbReference type="EMBL" id="JAGGDJ010000004">
    <property type="protein sequence ID" value="MBO7744315.1"/>
    <property type="molecule type" value="Genomic_DNA"/>
</dbReference>
<dbReference type="InterPro" id="IPR033694">
    <property type="entry name" value="PGPEP1_Cys_AS"/>
</dbReference>
<comment type="similarity">
    <text evidence="1 6">Belongs to the peptidase C15 family.</text>
</comment>
<dbReference type="GO" id="GO:0016920">
    <property type="term" value="F:pyroglutamyl-peptidase activity"/>
    <property type="evidence" value="ECO:0007669"/>
    <property type="project" value="UniProtKB-EC"/>
</dbReference>
<dbReference type="SUPFAM" id="SSF53182">
    <property type="entry name" value="Pyrrolidone carboxyl peptidase (pyroglutamate aminopeptidase)"/>
    <property type="match status" value="1"/>
</dbReference>
<evidence type="ECO:0000256" key="3">
    <source>
        <dbReference type="ARBA" id="ARBA00022670"/>
    </source>
</evidence>
<evidence type="ECO:0000256" key="6">
    <source>
        <dbReference type="HAMAP-Rule" id="MF_00417"/>
    </source>
</evidence>
<dbReference type="PROSITE" id="PS01334">
    <property type="entry name" value="PYRASE_CYS"/>
    <property type="match status" value="1"/>
</dbReference>
<dbReference type="EC" id="3.4.19.3" evidence="6"/>
<evidence type="ECO:0000313" key="9">
    <source>
        <dbReference type="Proteomes" id="UP000670947"/>
    </source>
</evidence>
<keyword evidence="4 6" id="KW-0378">Hydrolase</keyword>
<evidence type="ECO:0000256" key="2">
    <source>
        <dbReference type="ARBA" id="ARBA00022490"/>
    </source>
</evidence>
<feature type="active site" evidence="6">
    <location>
        <position position="167"/>
    </location>
</feature>
<dbReference type="InterPro" id="IPR016125">
    <property type="entry name" value="Peptidase_C15-like"/>
</dbReference>
<dbReference type="NCBIfam" id="NF009676">
    <property type="entry name" value="PRK13197.1"/>
    <property type="match status" value="1"/>
</dbReference>